<keyword evidence="10" id="KW-1185">Reference proteome</keyword>
<reference evidence="9 10" key="1">
    <citation type="submission" date="2016-02" db="EMBL/GenBank/DDBJ databases">
        <authorList>
            <person name="Wen L."/>
            <person name="He K."/>
            <person name="Yang H."/>
        </authorList>
    </citation>
    <scope>NUCLEOTIDE SEQUENCE [LARGE SCALE GENOMIC DNA]</scope>
    <source>
        <strain evidence="9">Trichococcus palustris</strain>
    </source>
</reference>
<feature type="domain" description="Threonine/serine exporter-like N-terminal" evidence="8">
    <location>
        <begin position="17"/>
        <end position="253"/>
    </location>
</feature>
<keyword evidence="2" id="KW-1003">Cell membrane</keyword>
<feature type="transmembrane region" description="Helical" evidence="7">
    <location>
        <begin position="124"/>
        <end position="141"/>
    </location>
</feature>
<evidence type="ECO:0000256" key="7">
    <source>
        <dbReference type="SAM" id="Phobius"/>
    </source>
</evidence>
<evidence type="ECO:0000313" key="10">
    <source>
        <dbReference type="Proteomes" id="UP000242754"/>
    </source>
</evidence>
<dbReference type="RefSeq" id="WP_087029959.1">
    <property type="nucleotide sequence ID" value="NZ_FJNE01000001.1"/>
</dbReference>
<feature type="transmembrane region" description="Helical" evidence="7">
    <location>
        <begin position="232"/>
        <end position="255"/>
    </location>
</feature>
<dbReference type="PANTHER" id="PTHR34390:SF2">
    <property type="entry name" value="SUCCINATE TRANSPORTER SUBUNIT YJJP-RELATED"/>
    <property type="match status" value="1"/>
</dbReference>
<gene>
    <name evidence="9" type="ORF">Tpal_144</name>
</gene>
<evidence type="ECO:0000256" key="2">
    <source>
        <dbReference type="ARBA" id="ARBA00022475"/>
    </source>
</evidence>
<keyword evidence="5 7" id="KW-0472">Membrane</keyword>
<dbReference type="GO" id="GO:0022857">
    <property type="term" value="F:transmembrane transporter activity"/>
    <property type="evidence" value="ECO:0007669"/>
    <property type="project" value="InterPro"/>
</dbReference>
<comment type="similarity">
    <text evidence="6">Belongs to the ThrE exporter (TC 2.A.79) family.</text>
</comment>
<dbReference type="PANTHER" id="PTHR34390">
    <property type="entry name" value="UPF0442 PROTEIN YJJB-RELATED"/>
    <property type="match status" value="1"/>
</dbReference>
<dbReference type="InterPro" id="IPR010619">
    <property type="entry name" value="ThrE-like_N"/>
</dbReference>
<evidence type="ECO:0000259" key="8">
    <source>
        <dbReference type="Pfam" id="PF06738"/>
    </source>
</evidence>
<feature type="transmembrane region" description="Helical" evidence="7">
    <location>
        <begin position="176"/>
        <end position="195"/>
    </location>
</feature>
<proteinExistence type="inferred from homology"/>
<dbReference type="EMBL" id="FJNE01000001">
    <property type="protein sequence ID" value="CZQ80995.1"/>
    <property type="molecule type" value="Genomic_DNA"/>
</dbReference>
<dbReference type="AlphaFoldDB" id="A0A143Y6B0"/>
<keyword evidence="4 7" id="KW-1133">Transmembrane helix</keyword>
<sequence>MTNKPNPEMDYELYMDTAVLAGKIMLESNAESYRVEDTVTRILHKTGLEMADTLAMTTGLVASLDSPNMHAITVVKRITERSTNLNKISKVNAVSRDFIDDKLSLDEAYHALQHIDEIQYNERLQDFAIIGFIQSFIFLMGGTFNDFLLTLPVSTAVAIILRLGRKWRVRPFIQNMLSSFTVALVATILMRVAPFAVQSDLIIISAIMPLLPGTALTNGIRDTFRGDYMSGSAKVLEAFVIALFIAIGIGSGLIVGGEIFG</sequence>
<evidence type="ECO:0000256" key="5">
    <source>
        <dbReference type="ARBA" id="ARBA00023136"/>
    </source>
</evidence>
<evidence type="ECO:0000256" key="6">
    <source>
        <dbReference type="ARBA" id="ARBA00034125"/>
    </source>
</evidence>
<dbReference type="GO" id="GO:0015744">
    <property type="term" value="P:succinate transport"/>
    <property type="evidence" value="ECO:0007669"/>
    <property type="project" value="TreeGrafter"/>
</dbReference>
<protein>
    <recommendedName>
        <fullName evidence="8">Threonine/serine exporter-like N-terminal domain-containing protein</fullName>
    </recommendedName>
</protein>
<dbReference type="InterPro" id="IPR050539">
    <property type="entry name" value="ThrE_Dicarb/AminoAcid_Exp"/>
</dbReference>
<dbReference type="Proteomes" id="UP000242754">
    <property type="component" value="Unassembled WGS sequence"/>
</dbReference>
<comment type="subcellular location">
    <subcellularLocation>
        <location evidence="1">Cell membrane</location>
        <topology evidence="1">Multi-pass membrane protein</topology>
    </subcellularLocation>
</comment>
<feature type="transmembrane region" description="Helical" evidence="7">
    <location>
        <begin position="201"/>
        <end position="220"/>
    </location>
</feature>
<dbReference type="OrthoDB" id="9813917at2"/>
<dbReference type="STRING" id="140314.SAMN04488076_102147"/>
<dbReference type="Pfam" id="PF06738">
    <property type="entry name" value="ThrE"/>
    <property type="match status" value="1"/>
</dbReference>
<dbReference type="GO" id="GO:0005886">
    <property type="term" value="C:plasma membrane"/>
    <property type="evidence" value="ECO:0007669"/>
    <property type="project" value="UniProtKB-SubCell"/>
</dbReference>
<accession>A0A143Y6B0</accession>
<evidence type="ECO:0000256" key="4">
    <source>
        <dbReference type="ARBA" id="ARBA00022989"/>
    </source>
</evidence>
<name>A0A143Y6B0_9LACT</name>
<keyword evidence="3 7" id="KW-0812">Transmembrane</keyword>
<organism evidence="9 10">
    <name type="scientific">Trichococcus palustris</name>
    <dbReference type="NCBI Taxonomy" id="140314"/>
    <lineage>
        <taxon>Bacteria</taxon>
        <taxon>Bacillati</taxon>
        <taxon>Bacillota</taxon>
        <taxon>Bacilli</taxon>
        <taxon>Lactobacillales</taxon>
        <taxon>Carnobacteriaceae</taxon>
        <taxon>Trichococcus</taxon>
    </lineage>
</organism>
<evidence type="ECO:0000256" key="1">
    <source>
        <dbReference type="ARBA" id="ARBA00004651"/>
    </source>
</evidence>
<evidence type="ECO:0000256" key="3">
    <source>
        <dbReference type="ARBA" id="ARBA00022692"/>
    </source>
</evidence>
<evidence type="ECO:0000313" key="9">
    <source>
        <dbReference type="EMBL" id="CZQ80995.1"/>
    </source>
</evidence>